<dbReference type="Proteomes" id="UP000588158">
    <property type="component" value="Unassembled WGS sequence"/>
</dbReference>
<comment type="caution">
    <text evidence="2">The sequence shown here is derived from an EMBL/GenBank/DDBJ whole genome shotgun (WGS) entry which is preliminary data.</text>
</comment>
<dbReference type="SMART" id="SM00450">
    <property type="entry name" value="RHOD"/>
    <property type="match status" value="1"/>
</dbReference>
<sequence length="311" mass="32603">MENTRFEGAKQLFASLRRVFLPLPDHVQVHPGHGSGSACGKAIGSLPSTTVGYERRFAWWAPFLAADDEQGFVDALLDGQPDAHAYFARMKRQNQAGPALLGERPVPREFTAQEIADGMTAGTVALVDTRGVDEVHAGAVPGALSLPSLGKAATHIGSAFDPETDPAQLVVLAADAAEAAQWGDRFVRVGVDALTGFTSDLEGLPHEAPALVAPADLAALQEAEPDALLLDVRGRGEHAAGSIPGASQLNAGKVLFHQDRLPAPGTARVITFCQSGLRNTVAASALRRAGHDVVELDGSYAGWSRWADGQA</sequence>
<accession>A0A841AGU7</accession>
<dbReference type="SUPFAM" id="SSF52821">
    <property type="entry name" value="Rhodanese/Cell cycle control phosphatase"/>
    <property type="match status" value="2"/>
</dbReference>
<reference evidence="2 3" key="1">
    <citation type="submission" date="2020-08" db="EMBL/GenBank/DDBJ databases">
        <title>Sequencing the genomes of 1000 actinobacteria strains.</title>
        <authorList>
            <person name="Klenk H.-P."/>
        </authorList>
    </citation>
    <scope>NUCLEOTIDE SEQUENCE [LARGE SCALE GENOMIC DNA]</scope>
    <source>
        <strain evidence="2 3">DSM 28796</strain>
    </source>
</reference>
<proteinExistence type="predicted"/>
<dbReference type="InterPro" id="IPR036873">
    <property type="entry name" value="Rhodanese-like_dom_sf"/>
</dbReference>
<dbReference type="Gene3D" id="3.60.15.10">
    <property type="entry name" value="Ribonuclease Z/Hydroxyacylglutathione hydrolase-like"/>
    <property type="match status" value="1"/>
</dbReference>
<dbReference type="EMBL" id="JACHLZ010000001">
    <property type="protein sequence ID" value="MBB5832555.1"/>
    <property type="molecule type" value="Genomic_DNA"/>
</dbReference>
<dbReference type="InterPro" id="IPR036866">
    <property type="entry name" value="RibonucZ/Hydroxyglut_hydro"/>
</dbReference>
<feature type="domain" description="Rhodanese" evidence="1">
    <location>
        <begin position="223"/>
        <end position="305"/>
    </location>
</feature>
<dbReference type="CDD" id="cd00158">
    <property type="entry name" value="RHOD"/>
    <property type="match status" value="1"/>
</dbReference>
<evidence type="ECO:0000313" key="3">
    <source>
        <dbReference type="Proteomes" id="UP000588158"/>
    </source>
</evidence>
<dbReference type="SUPFAM" id="SSF56281">
    <property type="entry name" value="Metallo-hydrolase/oxidoreductase"/>
    <property type="match status" value="1"/>
</dbReference>
<name>A0A841AGU7_9MICO</name>
<dbReference type="PROSITE" id="PS50206">
    <property type="entry name" value="RHODANESE_3"/>
    <property type="match status" value="1"/>
</dbReference>
<evidence type="ECO:0000259" key="1">
    <source>
        <dbReference type="PROSITE" id="PS50206"/>
    </source>
</evidence>
<keyword evidence="2" id="KW-0808">Transferase</keyword>
<evidence type="ECO:0000313" key="2">
    <source>
        <dbReference type="EMBL" id="MBB5832555.1"/>
    </source>
</evidence>
<dbReference type="AlphaFoldDB" id="A0A841AGU7"/>
<gene>
    <name evidence="2" type="ORF">HNR70_002368</name>
</gene>
<dbReference type="Gene3D" id="3.40.250.10">
    <property type="entry name" value="Rhodanese-like domain"/>
    <property type="match status" value="2"/>
</dbReference>
<dbReference type="PANTHER" id="PTHR44086:SF10">
    <property type="entry name" value="THIOSULFATE SULFURTRANSFERASE_RHODANESE-LIKE DOMAIN-CONTAINING PROTEIN 3"/>
    <property type="match status" value="1"/>
</dbReference>
<dbReference type="InterPro" id="IPR001763">
    <property type="entry name" value="Rhodanese-like_dom"/>
</dbReference>
<dbReference type="Pfam" id="PF00581">
    <property type="entry name" value="Rhodanese"/>
    <property type="match status" value="1"/>
</dbReference>
<keyword evidence="3" id="KW-1185">Reference proteome</keyword>
<organism evidence="2 3">
    <name type="scientific">Brachybacterium aquaticum</name>
    <dbReference type="NCBI Taxonomy" id="1432564"/>
    <lineage>
        <taxon>Bacteria</taxon>
        <taxon>Bacillati</taxon>
        <taxon>Actinomycetota</taxon>
        <taxon>Actinomycetes</taxon>
        <taxon>Micrococcales</taxon>
        <taxon>Dermabacteraceae</taxon>
        <taxon>Brachybacterium</taxon>
    </lineage>
</organism>
<dbReference type="GO" id="GO:0004792">
    <property type="term" value="F:thiosulfate-cyanide sulfurtransferase activity"/>
    <property type="evidence" value="ECO:0007669"/>
    <property type="project" value="TreeGrafter"/>
</dbReference>
<protein>
    <submittedName>
        <fullName evidence="2">Rhodanese-related sulfurtransferase</fullName>
    </submittedName>
</protein>
<dbReference type="PANTHER" id="PTHR44086">
    <property type="entry name" value="THIOSULFATE SULFURTRANSFERASE RDL2, MITOCHONDRIAL-RELATED"/>
    <property type="match status" value="1"/>
</dbReference>